<dbReference type="AlphaFoldDB" id="A0A1Q9EN01"/>
<reference evidence="2 3" key="1">
    <citation type="submission" date="2016-02" db="EMBL/GenBank/DDBJ databases">
        <title>Genome analysis of coral dinoflagellate symbionts highlights evolutionary adaptations to a symbiotic lifestyle.</title>
        <authorList>
            <person name="Aranda M."/>
            <person name="Li Y."/>
            <person name="Liew Y.J."/>
            <person name="Baumgarten S."/>
            <person name="Simakov O."/>
            <person name="Wilson M."/>
            <person name="Piel J."/>
            <person name="Ashoor H."/>
            <person name="Bougouffa S."/>
            <person name="Bajic V.B."/>
            <person name="Ryu T."/>
            <person name="Ravasi T."/>
            <person name="Bayer T."/>
            <person name="Micklem G."/>
            <person name="Kim H."/>
            <person name="Bhak J."/>
            <person name="Lajeunesse T.C."/>
            <person name="Voolstra C.R."/>
        </authorList>
    </citation>
    <scope>NUCLEOTIDE SEQUENCE [LARGE SCALE GENOMIC DNA]</scope>
    <source>
        <strain evidence="2 3">CCMP2467</strain>
    </source>
</reference>
<feature type="region of interest" description="Disordered" evidence="1">
    <location>
        <begin position="609"/>
        <end position="676"/>
    </location>
</feature>
<accession>A0A1Q9EN01</accession>
<dbReference type="OrthoDB" id="440454at2759"/>
<organism evidence="2 3">
    <name type="scientific">Symbiodinium microadriaticum</name>
    <name type="common">Dinoflagellate</name>
    <name type="synonym">Zooxanthella microadriatica</name>
    <dbReference type="NCBI Taxonomy" id="2951"/>
    <lineage>
        <taxon>Eukaryota</taxon>
        <taxon>Sar</taxon>
        <taxon>Alveolata</taxon>
        <taxon>Dinophyceae</taxon>
        <taxon>Suessiales</taxon>
        <taxon>Symbiodiniaceae</taxon>
        <taxon>Symbiodinium</taxon>
    </lineage>
</organism>
<protein>
    <submittedName>
        <fullName evidence="2">Uncharacterized protein</fullName>
    </submittedName>
</protein>
<proteinExistence type="predicted"/>
<keyword evidence="3" id="KW-1185">Reference proteome</keyword>
<dbReference type="EMBL" id="LSRX01000109">
    <property type="protein sequence ID" value="OLQ08823.1"/>
    <property type="molecule type" value="Genomic_DNA"/>
</dbReference>
<name>A0A1Q9EN01_SYMMI</name>
<dbReference type="Gene3D" id="2.170.260.10">
    <property type="entry name" value="paz domain"/>
    <property type="match status" value="1"/>
</dbReference>
<gene>
    <name evidence="2" type="ORF">AK812_SmicGene7632</name>
</gene>
<sequence>MVRSVPDIQPDKERLVLEKAGGPGHIFSPNMASDFSVTADIGPNERVELKVCYSTKISGDQVDRFAEPLRIQKVGKRYYSNCPQAGKGSHILISGSWAGSPEFSIRSGIKGKKLGFGVLGQEFLVQAHQTDRDVAAEWIRLCYRGDILQQQGLPVKGSEQIKQVHFDKDPSHTFMMYQRDQKEHMEISFAKYYEAFYHKTIANKYQPLLEAYPEKEKQVLTDVLKQLKVQPQDMQRVQTPAVSTIQAWGCSLEKDPLEVQGRVLDPLQALLMGGLSAKVPQEKSDEELEKGFQYIREYGERDKGNLKQLQWIQRNIAGNTPIKGWKDGLVQRCLDSLANDATMADLITRSDLVISDFEEEIQQLFFKIVPYLREHAIWILGEPIKGKTPLGRVLAMMFSRFHGGVGSYRTGSDFDYFRGCPFSTMVPAIYDDGEIGLEPVKKKKAFSDVADTETLTRERWTAAKFKQYQLRVVIDNAYEEAHEPEIEPGDMSPVDTMAIFKRSVFFLITKTSVYWRLPGPIEKDVNRKSWLLPDLIKESAKPIIANFKRKGPPPADQEGRLLWEDAWLLEAIRQHDHPDQIAVQVPVPNAVSIKRERVAFARALSSESRAAPIDLDSPSPKKKARADVPYPPDADDDLVDVPEDYAQDELERDLELLVDEEKENDEMDVDEANDES</sequence>
<feature type="compositionally biased region" description="Acidic residues" evidence="1">
    <location>
        <begin position="633"/>
        <end position="676"/>
    </location>
</feature>
<dbReference type="Proteomes" id="UP000186817">
    <property type="component" value="Unassembled WGS sequence"/>
</dbReference>
<evidence type="ECO:0000313" key="2">
    <source>
        <dbReference type="EMBL" id="OLQ08823.1"/>
    </source>
</evidence>
<evidence type="ECO:0000256" key="1">
    <source>
        <dbReference type="SAM" id="MobiDB-lite"/>
    </source>
</evidence>
<comment type="caution">
    <text evidence="2">The sequence shown here is derived from an EMBL/GenBank/DDBJ whole genome shotgun (WGS) entry which is preliminary data.</text>
</comment>
<evidence type="ECO:0000313" key="3">
    <source>
        <dbReference type="Proteomes" id="UP000186817"/>
    </source>
</evidence>